<dbReference type="GO" id="GO:0016020">
    <property type="term" value="C:membrane"/>
    <property type="evidence" value="ECO:0007669"/>
    <property type="project" value="UniProtKB-SubCell"/>
</dbReference>
<feature type="transmembrane region" description="Helical" evidence="6">
    <location>
        <begin position="332"/>
        <end position="352"/>
    </location>
</feature>
<comment type="similarity">
    <text evidence="5">Belongs to the SAT4 family.</text>
</comment>
<keyword evidence="4 6" id="KW-0472">Membrane</keyword>
<keyword evidence="2 6" id="KW-0812">Transmembrane</keyword>
<evidence type="ECO:0000313" key="8">
    <source>
        <dbReference type="EMBL" id="KAK6346839.1"/>
    </source>
</evidence>
<accession>A0AAV9URI3</accession>
<feature type="domain" description="Rhodopsin" evidence="7">
    <location>
        <begin position="119"/>
        <end position="357"/>
    </location>
</feature>
<proteinExistence type="inferred from homology"/>
<feature type="transmembrane region" description="Helical" evidence="6">
    <location>
        <begin position="134"/>
        <end position="154"/>
    </location>
</feature>
<feature type="transmembrane region" description="Helical" evidence="6">
    <location>
        <begin position="102"/>
        <end position="122"/>
    </location>
</feature>
<feature type="transmembrane region" description="Helical" evidence="6">
    <location>
        <begin position="261"/>
        <end position="283"/>
    </location>
</feature>
<name>A0AAV9URI3_9PEZI</name>
<evidence type="ECO:0000256" key="3">
    <source>
        <dbReference type="ARBA" id="ARBA00022989"/>
    </source>
</evidence>
<gene>
    <name evidence="8" type="ORF">TWF696_006946</name>
</gene>
<evidence type="ECO:0000256" key="5">
    <source>
        <dbReference type="ARBA" id="ARBA00038359"/>
    </source>
</evidence>
<evidence type="ECO:0000256" key="2">
    <source>
        <dbReference type="ARBA" id="ARBA00022692"/>
    </source>
</evidence>
<dbReference type="PANTHER" id="PTHR33048">
    <property type="entry name" value="PTH11-LIKE INTEGRAL MEMBRANE PROTEIN (AFU_ORTHOLOGUE AFUA_5G11245)"/>
    <property type="match status" value="1"/>
</dbReference>
<protein>
    <recommendedName>
        <fullName evidence="7">Rhodopsin domain-containing protein</fullName>
    </recommendedName>
</protein>
<keyword evidence="9" id="KW-1185">Reference proteome</keyword>
<evidence type="ECO:0000256" key="6">
    <source>
        <dbReference type="SAM" id="Phobius"/>
    </source>
</evidence>
<dbReference type="Pfam" id="PF20684">
    <property type="entry name" value="Fung_rhodopsin"/>
    <property type="match status" value="1"/>
</dbReference>
<evidence type="ECO:0000313" key="9">
    <source>
        <dbReference type="Proteomes" id="UP001375240"/>
    </source>
</evidence>
<evidence type="ECO:0000259" key="7">
    <source>
        <dbReference type="Pfam" id="PF20684"/>
    </source>
</evidence>
<sequence>MSGNLTSLTSDEETWLNTACFYMSGTGDSKWWDQPSKEIMFALVKLYQQNPNPSQEQVQSLTGWSDYFYQDNDASFGPLNETMALFGQQLDIITHPHSTASIIPIFIVFTVLSTIVMGLRFWSRLSILGRIQSFDWLSLFAYIFILGWCSLSVYEKVASGTWASYCDRTYNQAVRAYMAYSLGMALYPVAILSVKLALLLFYFSLSTWQPMRWAVYITAFASFATAMIAMFMWIFQCNYPDLWNHGVDPTTSCKAFRPYNVVMSTGAINILTDVIIWLIPLPLVWRLQLYPRERILAVFTFGLGAIAWIASIVRLVMVNKYLLYSNGSTTAINAWAMVELNLALICSSAPALRALLIKHAPKVLPYAYPSSSGSDITSKASRAEKTFVISQSEERSPSPDEKV</sequence>
<comment type="caution">
    <text evidence="8">The sequence shown here is derived from an EMBL/GenBank/DDBJ whole genome shotgun (WGS) entry which is preliminary data.</text>
</comment>
<reference evidence="8 9" key="1">
    <citation type="submission" date="2019-10" db="EMBL/GenBank/DDBJ databases">
        <authorList>
            <person name="Palmer J.M."/>
        </authorList>
    </citation>
    <scope>NUCLEOTIDE SEQUENCE [LARGE SCALE GENOMIC DNA]</scope>
    <source>
        <strain evidence="8 9">TWF696</strain>
    </source>
</reference>
<evidence type="ECO:0000256" key="1">
    <source>
        <dbReference type="ARBA" id="ARBA00004141"/>
    </source>
</evidence>
<feature type="transmembrane region" description="Helical" evidence="6">
    <location>
        <begin position="295"/>
        <end position="317"/>
    </location>
</feature>
<organism evidence="8 9">
    <name type="scientific">Orbilia brochopaga</name>
    <dbReference type="NCBI Taxonomy" id="3140254"/>
    <lineage>
        <taxon>Eukaryota</taxon>
        <taxon>Fungi</taxon>
        <taxon>Dikarya</taxon>
        <taxon>Ascomycota</taxon>
        <taxon>Pezizomycotina</taxon>
        <taxon>Orbiliomycetes</taxon>
        <taxon>Orbiliales</taxon>
        <taxon>Orbiliaceae</taxon>
        <taxon>Orbilia</taxon>
    </lineage>
</organism>
<dbReference type="AlphaFoldDB" id="A0AAV9URI3"/>
<comment type="subcellular location">
    <subcellularLocation>
        <location evidence="1">Membrane</location>
        <topology evidence="1">Multi-pass membrane protein</topology>
    </subcellularLocation>
</comment>
<evidence type="ECO:0000256" key="4">
    <source>
        <dbReference type="ARBA" id="ARBA00023136"/>
    </source>
</evidence>
<dbReference type="PANTHER" id="PTHR33048:SF47">
    <property type="entry name" value="INTEGRAL MEMBRANE PROTEIN-RELATED"/>
    <property type="match status" value="1"/>
</dbReference>
<feature type="transmembrane region" description="Helical" evidence="6">
    <location>
        <begin position="213"/>
        <end position="235"/>
    </location>
</feature>
<dbReference type="EMBL" id="JAVHNQ010000005">
    <property type="protein sequence ID" value="KAK6346839.1"/>
    <property type="molecule type" value="Genomic_DNA"/>
</dbReference>
<keyword evidence="3 6" id="KW-1133">Transmembrane helix</keyword>
<feature type="transmembrane region" description="Helical" evidence="6">
    <location>
        <begin position="177"/>
        <end position="201"/>
    </location>
</feature>
<dbReference type="InterPro" id="IPR049326">
    <property type="entry name" value="Rhodopsin_dom_fungi"/>
</dbReference>
<dbReference type="InterPro" id="IPR052337">
    <property type="entry name" value="SAT4-like"/>
</dbReference>
<dbReference type="Proteomes" id="UP001375240">
    <property type="component" value="Unassembled WGS sequence"/>
</dbReference>